<reference evidence="1 2" key="1">
    <citation type="journal article" date="2019" name="Int. J. Syst. Evol. Microbiol.">
        <title>The Global Catalogue of Microorganisms (GCM) 10K type strain sequencing project: providing services to taxonomists for standard genome sequencing and annotation.</title>
        <authorList>
            <consortium name="The Broad Institute Genomics Platform"/>
            <consortium name="The Broad Institute Genome Sequencing Center for Infectious Disease"/>
            <person name="Wu L."/>
            <person name="Ma J."/>
        </authorList>
    </citation>
    <scope>NUCLEOTIDE SEQUENCE [LARGE SCALE GENOMIC DNA]</scope>
    <source>
        <strain evidence="1 2">CGMCC 1.16026</strain>
    </source>
</reference>
<organism evidence="1 2">
    <name type="scientific">Halorubrum glutamatedens</name>
    <dbReference type="NCBI Taxonomy" id="2707018"/>
    <lineage>
        <taxon>Archaea</taxon>
        <taxon>Methanobacteriati</taxon>
        <taxon>Methanobacteriota</taxon>
        <taxon>Stenosarchaea group</taxon>
        <taxon>Halobacteria</taxon>
        <taxon>Halobacteriales</taxon>
        <taxon>Haloferacaceae</taxon>
        <taxon>Halorubrum</taxon>
    </lineage>
</organism>
<evidence type="ECO:0000313" key="2">
    <source>
        <dbReference type="Proteomes" id="UP001596145"/>
    </source>
</evidence>
<evidence type="ECO:0000313" key="1">
    <source>
        <dbReference type="EMBL" id="MFC5133987.1"/>
    </source>
</evidence>
<keyword evidence="2" id="KW-1185">Reference proteome</keyword>
<name>A0ABD5QPA4_9EURY</name>
<protein>
    <submittedName>
        <fullName evidence="1">Uncharacterized protein</fullName>
    </submittedName>
</protein>
<accession>A0ABD5QPA4</accession>
<comment type="caution">
    <text evidence="1">The sequence shown here is derived from an EMBL/GenBank/DDBJ whole genome shotgun (WGS) entry which is preliminary data.</text>
</comment>
<proteinExistence type="predicted"/>
<dbReference type="Proteomes" id="UP001596145">
    <property type="component" value="Unassembled WGS sequence"/>
</dbReference>
<dbReference type="AlphaFoldDB" id="A0ABD5QPA4"/>
<sequence length="78" mass="8349">MGANAVDTNLLGVLESDTDTITDAVACGRIDLDDLDRFVERVERGDLEADRGVDAVVWIVGSLLRGDAAGWEEMEPAS</sequence>
<gene>
    <name evidence="1" type="ORF">ACFPJA_04535</name>
</gene>
<dbReference type="EMBL" id="JBHSKV010000007">
    <property type="protein sequence ID" value="MFC5133987.1"/>
    <property type="molecule type" value="Genomic_DNA"/>
</dbReference>
<dbReference type="RefSeq" id="WP_122104286.1">
    <property type="nucleotide sequence ID" value="NZ_JBHSKV010000007.1"/>
</dbReference>